<dbReference type="OrthoDB" id="9812260at2"/>
<dbReference type="InterPro" id="IPR050469">
    <property type="entry name" value="Diguanylate_Cyclase"/>
</dbReference>
<dbReference type="GO" id="GO:0005886">
    <property type="term" value="C:plasma membrane"/>
    <property type="evidence" value="ECO:0007669"/>
    <property type="project" value="TreeGrafter"/>
</dbReference>
<reference evidence="5 6" key="1">
    <citation type="submission" date="2019-07" db="EMBL/GenBank/DDBJ databases">
        <title>Reinekea sp. strain SSH23 genome sequencing and assembly.</title>
        <authorList>
            <person name="Kim I."/>
        </authorList>
    </citation>
    <scope>NUCLEOTIDE SEQUENCE [LARGE SCALE GENOMIC DNA]</scope>
    <source>
        <strain evidence="5 6">SSH23</strain>
    </source>
</reference>
<gene>
    <name evidence="5" type="ORF">FME95_00745</name>
</gene>
<dbReference type="CDD" id="cd01949">
    <property type="entry name" value="GGDEF"/>
    <property type="match status" value="1"/>
</dbReference>
<comment type="caution">
    <text evidence="5">The sequence shown here is derived from an EMBL/GenBank/DDBJ whole genome shotgun (WGS) entry which is preliminary data.</text>
</comment>
<dbReference type="AlphaFoldDB" id="A0A5C8Z8F7"/>
<comment type="catalytic activity">
    <reaction evidence="3">
        <text>2 GTP = 3',3'-c-di-GMP + 2 diphosphate</text>
        <dbReference type="Rhea" id="RHEA:24898"/>
        <dbReference type="ChEBI" id="CHEBI:33019"/>
        <dbReference type="ChEBI" id="CHEBI:37565"/>
        <dbReference type="ChEBI" id="CHEBI:58805"/>
        <dbReference type="EC" id="2.7.7.65"/>
    </reaction>
</comment>
<comment type="cofactor">
    <cofactor evidence="1">
        <name>Mg(2+)</name>
        <dbReference type="ChEBI" id="CHEBI:18420"/>
    </cofactor>
</comment>
<dbReference type="SUPFAM" id="SSF55073">
    <property type="entry name" value="Nucleotide cyclase"/>
    <property type="match status" value="1"/>
</dbReference>
<dbReference type="Proteomes" id="UP000321764">
    <property type="component" value="Unassembled WGS sequence"/>
</dbReference>
<dbReference type="InterPro" id="IPR043128">
    <property type="entry name" value="Rev_trsase/Diguanyl_cyclase"/>
</dbReference>
<dbReference type="PROSITE" id="PS50887">
    <property type="entry name" value="GGDEF"/>
    <property type="match status" value="1"/>
</dbReference>
<proteinExistence type="predicted"/>
<dbReference type="InterPro" id="IPR029787">
    <property type="entry name" value="Nucleotide_cyclase"/>
</dbReference>
<dbReference type="GO" id="GO:1902201">
    <property type="term" value="P:negative regulation of bacterial-type flagellum-dependent cell motility"/>
    <property type="evidence" value="ECO:0007669"/>
    <property type="project" value="TreeGrafter"/>
</dbReference>
<dbReference type="PANTHER" id="PTHR45138">
    <property type="entry name" value="REGULATORY COMPONENTS OF SENSORY TRANSDUCTION SYSTEM"/>
    <property type="match status" value="1"/>
</dbReference>
<protein>
    <recommendedName>
        <fullName evidence="2">diguanylate cyclase</fullName>
        <ecNumber evidence="2">2.7.7.65</ecNumber>
    </recommendedName>
</protein>
<dbReference type="EMBL" id="VKAD01000001">
    <property type="protein sequence ID" value="TXR53136.1"/>
    <property type="molecule type" value="Genomic_DNA"/>
</dbReference>
<sequence length="320" mass="35768">MANGFTQINFGTSKSGSSTPKMAEVQPISLESLTAEDLKDFRFQLSSQLQTTLEVDQLINILYRHLNKIVNVSGINYRCKQPSIETAAGRSQKHRCSYQLSMSKINYGEIIFTRSRRFSEKELSTIESIMDVVIFPIKNALKYQEAMTTAMIDPLTGLSNRGAMSVALTREIERARRHSDQSMSIVVVDIDHFKAINDRYGHLVGDSVLRTVAQIIQTTIRGCDACFRWGGEEFLICLSNSTASLAQVVSERIRVAIAKTAFLPDKERRITASFGIAHYDGESDWPELVERADDAMYQAKTQGRNQTVTSLVGNVHSDLA</sequence>
<dbReference type="FunFam" id="3.30.70.270:FF:000001">
    <property type="entry name" value="Diguanylate cyclase domain protein"/>
    <property type="match status" value="1"/>
</dbReference>
<evidence type="ECO:0000256" key="1">
    <source>
        <dbReference type="ARBA" id="ARBA00001946"/>
    </source>
</evidence>
<organism evidence="5 6">
    <name type="scientific">Reinekea thalattae</name>
    <dbReference type="NCBI Taxonomy" id="2593301"/>
    <lineage>
        <taxon>Bacteria</taxon>
        <taxon>Pseudomonadati</taxon>
        <taxon>Pseudomonadota</taxon>
        <taxon>Gammaproteobacteria</taxon>
        <taxon>Oceanospirillales</taxon>
        <taxon>Saccharospirillaceae</taxon>
        <taxon>Reinekea</taxon>
    </lineage>
</organism>
<dbReference type="InterPro" id="IPR000160">
    <property type="entry name" value="GGDEF_dom"/>
</dbReference>
<dbReference type="Gene3D" id="3.30.70.270">
    <property type="match status" value="1"/>
</dbReference>
<evidence type="ECO:0000313" key="5">
    <source>
        <dbReference type="EMBL" id="TXR53136.1"/>
    </source>
</evidence>
<dbReference type="SMART" id="SM00267">
    <property type="entry name" value="GGDEF"/>
    <property type="match status" value="1"/>
</dbReference>
<evidence type="ECO:0000256" key="3">
    <source>
        <dbReference type="ARBA" id="ARBA00034247"/>
    </source>
</evidence>
<dbReference type="Pfam" id="PF00990">
    <property type="entry name" value="GGDEF"/>
    <property type="match status" value="1"/>
</dbReference>
<dbReference type="RefSeq" id="WP_147712227.1">
    <property type="nucleotide sequence ID" value="NZ_VKAD01000001.1"/>
</dbReference>
<dbReference type="PANTHER" id="PTHR45138:SF9">
    <property type="entry name" value="DIGUANYLATE CYCLASE DGCM-RELATED"/>
    <property type="match status" value="1"/>
</dbReference>
<evidence type="ECO:0000256" key="2">
    <source>
        <dbReference type="ARBA" id="ARBA00012528"/>
    </source>
</evidence>
<keyword evidence="6" id="KW-1185">Reference proteome</keyword>
<dbReference type="GO" id="GO:0043709">
    <property type="term" value="P:cell adhesion involved in single-species biofilm formation"/>
    <property type="evidence" value="ECO:0007669"/>
    <property type="project" value="TreeGrafter"/>
</dbReference>
<name>A0A5C8Z8F7_9GAMM</name>
<feature type="domain" description="GGDEF" evidence="4">
    <location>
        <begin position="181"/>
        <end position="312"/>
    </location>
</feature>
<evidence type="ECO:0000259" key="4">
    <source>
        <dbReference type="PROSITE" id="PS50887"/>
    </source>
</evidence>
<dbReference type="EC" id="2.7.7.65" evidence="2"/>
<accession>A0A5C8Z8F7</accession>
<evidence type="ECO:0000313" key="6">
    <source>
        <dbReference type="Proteomes" id="UP000321764"/>
    </source>
</evidence>
<dbReference type="NCBIfam" id="TIGR00254">
    <property type="entry name" value="GGDEF"/>
    <property type="match status" value="1"/>
</dbReference>
<dbReference type="GO" id="GO:0052621">
    <property type="term" value="F:diguanylate cyclase activity"/>
    <property type="evidence" value="ECO:0007669"/>
    <property type="project" value="UniProtKB-EC"/>
</dbReference>